<evidence type="ECO:0000313" key="2">
    <source>
        <dbReference type="EMBL" id="GAA4127479.1"/>
    </source>
</evidence>
<name>A0ABP7XZH8_9ACTN</name>
<evidence type="ECO:0000313" key="3">
    <source>
        <dbReference type="Proteomes" id="UP001500266"/>
    </source>
</evidence>
<sequence>MGEAVKSELNIRAPYLKLIKDGVKTVEVRVGYPSMRRIRAGQELTFVSGDERVPTRVIRVAEYSSFEAMLDREDPRAIGGDLGEDRVELLRVIRGIYPPEKERLGVLAIEIQLLR</sequence>
<accession>A0ABP7XZH8</accession>
<dbReference type="Gene3D" id="2.30.130.30">
    <property type="entry name" value="Hypothetical protein"/>
    <property type="match status" value="1"/>
</dbReference>
<dbReference type="EMBL" id="BAABDO010000002">
    <property type="protein sequence ID" value="GAA4127479.1"/>
    <property type="molecule type" value="Genomic_DNA"/>
</dbReference>
<dbReference type="RefSeq" id="WP_345016437.1">
    <property type="nucleotide sequence ID" value="NZ_BAABDO010000002.1"/>
</dbReference>
<organism evidence="2 3">
    <name type="scientific">Actinomadura keratinilytica</name>
    <dbReference type="NCBI Taxonomy" id="547461"/>
    <lineage>
        <taxon>Bacteria</taxon>
        <taxon>Bacillati</taxon>
        <taxon>Actinomycetota</taxon>
        <taxon>Actinomycetes</taxon>
        <taxon>Streptosporangiales</taxon>
        <taxon>Thermomonosporaceae</taxon>
        <taxon>Actinomadura</taxon>
    </lineage>
</organism>
<dbReference type="InterPro" id="IPR007374">
    <property type="entry name" value="ASCH_domain"/>
</dbReference>
<dbReference type="SMART" id="SM01022">
    <property type="entry name" value="ASCH"/>
    <property type="match status" value="1"/>
</dbReference>
<protein>
    <recommendedName>
        <fullName evidence="1">ASCH domain-containing protein</fullName>
    </recommendedName>
</protein>
<evidence type="ECO:0000259" key="1">
    <source>
        <dbReference type="SMART" id="SM01022"/>
    </source>
</evidence>
<keyword evidence="3" id="KW-1185">Reference proteome</keyword>
<dbReference type="SUPFAM" id="SSF88697">
    <property type="entry name" value="PUA domain-like"/>
    <property type="match status" value="1"/>
</dbReference>
<proteinExistence type="predicted"/>
<gene>
    <name evidence="2" type="ORF">GCM10022416_02180</name>
</gene>
<dbReference type="Pfam" id="PF04266">
    <property type="entry name" value="ASCH"/>
    <property type="match status" value="1"/>
</dbReference>
<comment type="caution">
    <text evidence="2">The sequence shown here is derived from an EMBL/GenBank/DDBJ whole genome shotgun (WGS) entry which is preliminary data.</text>
</comment>
<feature type="domain" description="ASCH" evidence="1">
    <location>
        <begin position="9"/>
        <end position="115"/>
    </location>
</feature>
<reference evidence="3" key="1">
    <citation type="journal article" date="2019" name="Int. J. Syst. Evol. Microbiol.">
        <title>The Global Catalogue of Microorganisms (GCM) 10K type strain sequencing project: providing services to taxonomists for standard genome sequencing and annotation.</title>
        <authorList>
            <consortium name="The Broad Institute Genomics Platform"/>
            <consortium name="The Broad Institute Genome Sequencing Center for Infectious Disease"/>
            <person name="Wu L."/>
            <person name="Ma J."/>
        </authorList>
    </citation>
    <scope>NUCLEOTIDE SEQUENCE [LARGE SCALE GENOMIC DNA]</scope>
    <source>
        <strain evidence="3">JCM 17316</strain>
    </source>
</reference>
<dbReference type="Proteomes" id="UP001500266">
    <property type="component" value="Unassembled WGS sequence"/>
</dbReference>
<dbReference type="InterPro" id="IPR015947">
    <property type="entry name" value="PUA-like_sf"/>
</dbReference>